<dbReference type="SUPFAM" id="SSF160904">
    <property type="entry name" value="Jann2411-like"/>
    <property type="match status" value="1"/>
</dbReference>
<dbReference type="Pfam" id="PF11706">
    <property type="entry name" value="zf-CGNR"/>
    <property type="match status" value="1"/>
</dbReference>
<feature type="domain" description="Zinc finger CGNR" evidence="1">
    <location>
        <begin position="148"/>
        <end position="189"/>
    </location>
</feature>
<dbReference type="AlphaFoldDB" id="A0A807LGN5"/>
<dbReference type="PANTHER" id="PTHR35525:SF3">
    <property type="entry name" value="BLL6575 PROTEIN"/>
    <property type="match status" value="1"/>
</dbReference>
<dbReference type="EMBL" id="CP019445">
    <property type="protein sequence ID" value="APZ04615.1"/>
    <property type="molecule type" value="Genomic_DNA"/>
</dbReference>
<dbReference type="InterPro" id="IPR023286">
    <property type="entry name" value="ABATE_dom_sf"/>
</dbReference>
<dbReference type="Gene3D" id="1.10.3300.10">
    <property type="entry name" value="Jann2411-like domain"/>
    <property type="match status" value="1"/>
</dbReference>
<proteinExistence type="predicted"/>
<reference evidence="2 3" key="1">
    <citation type="submission" date="2017-01" db="EMBL/GenBank/DDBJ databases">
        <authorList>
            <person name="Cao J.-M."/>
        </authorList>
    </citation>
    <scope>NUCLEOTIDE SEQUENCE [LARGE SCALE GENOMIC DNA]</scope>
    <source>
        <strain evidence="2 3">888-76</strain>
    </source>
</reference>
<name>A0A807LGN5_9ENTR</name>
<accession>A0A807LGN5</accession>
<dbReference type="InterPro" id="IPR021005">
    <property type="entry name" value="Znf_CGNR"/>
</dbReference>
<dbReference type="RefSeq" id="WP_054803560.1">
    <property type="nucleotide sequence ID" value="NZ_CP019445.1"/>
</dbReference>
<dbReference type="InterPro" id="IPR010852">
    <property type="entry name" value="ABATE"/>
</dbReference>
<keyword evidence="3" id="KW-1185">Reference proteome</keyword>
<dbReference type="KEGG" id="kco:BWI95_05870"/>
<protein>
    <recommendedName>
        <fullName evidence="1">Zinc finger CGNR domain-containing protein</fullName>
    </recommendedName>
</protein>
<evidence type="ECO:0000313" key="2">
    <source>
        <dbReference type="EMBL" id="APZ04615.1"/>
    </source>
</evidence>
<evidence type="ECO:0000313" key="3">
    <source>
        <dbReference type="Proteomes" id="UP000187148"/>
    </source>
</evidence>
<dbReference type="Pfam" id="PF07336">
    <property type="entry name" value="ABATE"/>
    <property type="match status" value="1"/>
</dbReference>
<evidence type="ECO:0000259" key="1">
    <source>
        <dbReference type="Pfam" id="PF11706"/>
    </source>
</evidence>
<dbReference type="PANTHER" id="PTHR35525">
    <property type="entry name" value="BLL6575 PROTEIN"/>
    <property type="match status" value="1"/>
</dbReference>
<organism evidence="2 3">
    <name type="scientific">Kosakonia cowanii JCM 10956 = DSM 18146</name>
    <dbReference type="NCBI Taxonomy" id="1300165"/>
    <lineage>
        <taxon>Bacteria</taxon>
        <taxon>Pseudomonadati</taxon>
        <taxon>Pseudomonadota</taxon>
        <taxon>Gammaproteobacteria</taxon>
        <taxon>Enterobacterales</taxon>
        <taxon>Enterobacteriaceae</taxon>
        <taxon>Kosakonia</taxon>
    </lineage>
</organism>
<gene>
    <name evidence="2" type="ORF">BWI95_05870</name>
</gene>
<dbReference type="Proteomes" id="UP000187148">
    <property type="component" value="Chromosome"/>
</dbReference>
<sequence length="190" mass="21241">MTTSTATRPDGPWFIADERALDFINTLAMAEHSPHDFLQSDEDVLLWLNHAGFAAAAVGEPGELLAAARALRTTIRELVTAKKRGEMLALNALNTWLAQAQSYLQISDDGGKTLSVERKYKLTTPQQVLAPIAENAAYLLAEGEFAYVRQCEHPECTLWFYDKTKAHRRRWCSMALCGNRAKVARFRAKS</sequence>